<name>A0A5M8NV42_9BACT</name>
<evidence type="ECO:0000313" key="1">
    <source>
        <dbReference type="EMBL" id="KAA6300732.1"/>
    </source>
</evidence>
<proteinExistence type="predicted"/>
<sequence length="32" mass="3946">MAEIHSRNEVNHEIEHPSEYFWSLCVFLNNYH</sequence>
<protein>
    <submittedName>
        <fullName evidence="1">Uncharacterized protein</fullName>
    </submittedName>
</protein>
<evidence type="ECO:0000313" key="2">
    <source>
        <dbReference type="Proteomes" id="UP000324575"/>
    </source>
</evidence>
<accession>A0A5M8NV42</accession>
<dbReference type="Proteomes" id="UP000324575">
    <property type="component" value="Unassembled WGS sequence"/>
</dbReference>
<dbReference type="AlphaFoldDB" id="A0A5M8NV42"/>
<gene>
    <name evidence="1" type="ORF">EZS26_003133</name>
</gene>
<comment type="caution">
    <text evidence="1">The sequence shown here is derived from an EMBL/GenBank/DDBJ whole genome shotgun (WGS) entry which is preliminary data.</text>
</comment>
<reference evidence="1 2" key="1">
    <citation type="submission" date="2019-03" db="EMBL/GenBank/DDBJ databases">
        <title>Single cell metagenomics reveals metabolic interactions within the superorganism composed of flagellate Streblomastix strix and complex community of Bacteroidetes bacteria on its surface.</title>
        <authorList>
            <person name="Treitli S.C."/>
            <person name="Kolisko M."/>
            <person name="Husnik F."/>
            <person name="Keeling P."/>
            <person name="Hampl V."/>
        </authorList>
    </citation>
    <scope>NUCLEOTIDE SEQUENCE [LARGE SCALE GENOMIC DNA]</scope>
    <source>
        <strain evidence="1">St1</strain>
    </source>
</reference>
<organism evidence="1 2">
    <name type="scientific">Candidatus Ordinivivax streblomastigis</name>
    <dbReference type="NCBI Taxonomy" id="2540710"/>
    <lineage>
        <taxon>Bacteria</taxon>
        <taxon>Pseudomonadati</taxon>
        <taxon>Bacteroidota</taxon>
        <taxon>Bacteroidia</taxon>
        <taxon>Bacteroidales</taxon>
        <taxon>Candidatus Ordinivivax</taxon>
    </lineage>
</organism>
<dbReference type="EMBL" id="SNRX01000052">
    <property type="protein sequence ID" value="KAA6300732.1"/>
    <property type="molecule type" value="Genomic_DNA"/>
</dbReference>